<gene>
    <name evidence="2" type="ORF">ENE75_18905</name>
</gene>
<reference evidence="2 3" key="1">
    <citation type="submission" date="2019-01" db="EMBL/GenBank/DDBJ databases">
        <authorList>
            <person name="Chen W.-M."/>
        </authorList>
    </citation>
    <scope>NUCLEOTIDE SEQUENCE [LARGE SCALE GENOMIC DNA]</scope>
    <source>
        <strain evidence="2 3">ICH-3</strain>
    </source>
</reference>
<dbReference type="InterPro" id="IPR042262">
    <property type="entry name" value="CN_hydtase_beta_C"/>
</dbReference>
<accession>A0A437JS39</accession>
<comment type="caution">
    <text evidence="2">The sequence shown here is derived from an EMBL/GenBank/DDBJ whole genome shotgun (WGS) entry which is preliminary data.</text>
</comment>
<sequence>MTPDPDLSALPGLRLGDDGPVFGEPWQAQAFALVLALHERGAFSWPEWAAALTAAIRDAQAQGDPDDGGRYWQHWLNALESLVLARGLGDAAQLQALAGAWAEAAERTPHGQPIVLDEADRARLV</sequence>
<dbReference type="OrthoDB" id="9811616at2"/>
<dbReference type="Pfam" id="PF21006">
    <property type="entry name" value="NHase_beta_N"/>
    <property type="match status" value="1"/>
</dbReference>
<evidence type="ECO:0000313" key="2">
    <source>
        <dbReference type="EMBL" id="RVT49714.1"/>
    </source>
</evidence>
<dbReference type="AlphaFoldDB" id="A0A437JS39"/>
<evidence type="ECO:0000259" key="1">
    <source>
        <dbReference type="Pfam" id="PF21006"/>
    </source>
</evidence>
<dbReference type="RefSeq" id="WP_128199886.1">
    <property type="nucleotide sequence ID" value="NZ_SACT01000007.1"/>
</dbReference>
<dbReference type="EMBL" id="SACT01000007">
    <property type="protein sequence ID" value="RVT49714.1"/>
    <property type="molecule type" value="Genomic_DNA"/>
</dbReference>
<organism evidence="2 3">
    <name type="scientific">Rubrivivax albus</name>
    <dbReference type="NCBI Taxonomy" id="2499835"/>
    <lineage>
        <taxon>Bacteria</taxon>
        <taxon>Pseudomonadati</taxon>
        <taxon>Pseudomonadota</taxon>
        <taxon>Betaproteobacteria</taxon>
        <taxon>Burkholderiales</taxon>
        <taxon>Sphaerotilaceae</taxon>
        <taxon>Rubrivivax</taxon>
    </lineage>
</organism>
<protein>
    <submittedName>
        <fullName evidence="2">Nitrile hydratase accessory protein</fullName>
    </submittedName>
</protein>
<dbReference type="Proteomes" id="UP000288178">
    <property type="component" value="Unassembled WGS sequence"/>
</dbReference>
<dbReference type="InterPro" id="IPR008990">
    <property type="entry name" value="Elect_transpt_acc-like_dom_sf"/>
</dbReference>
<proteinExistence type="predicted"/>
<dbReference type="SUPFAM" id="SSF50090">
    <property type="entry name" value="Electron transport accessory proteins"/>
    <property type="match status" value="1"/>
</dbReference>
<feature type="domain" description="Nitrile hydratase beta subunit-like N-terminal" evidence="1">
    <location>
        <begin position="17"/>
        <end position="104"/>
    </location>
</feature>
<dbReference type="InterPro" id="IPR049054">
    <property type="entry name" value="CN_hydtase_beta-like_N"/>
</dbReference>
<dbReference type="Gene3D" id="1.10.472.20">
    <property type="entry name" value="Nitrile hydratase, beta subunit"/>
    <property type="match status" value="1"/>
</dbReference>
<keyword evidence="3" id="KW-1185">Reference proteome</keyword>
<dbReference type="InterPro" id="IPR023808">
    <property type="entry name" value="Nitrile_Hydratase_acc_put"/>
</dbReference>
<name>A0A437JS39_9BURK</name>
<evidence type="ECO:0000313" key="3">
    <source>
        <dbReference type="Proteomes" id="UP000288178"/>
    </source>
</evidence>
<dbReference type="NCBIfam" id="TIGR03889">
    <property type="entry name" value="nitrile_acc"/>
    <property type="match status" value="1"/>
</dbReference>